<evidence type="ECO:0000256" key="1">
    <source>
        <dbReference type="SAM" id="Phobius"/>
    </source>
</evidence>
<protein>
    <submittedName>
        <fullName evidence="2">Uncharacterized protein</fullName>
    </submittedName>
</protein>
<sequence>MDIYEEQIFRLLEWSPSRNNNFLEALYLRLSHLRNVINSQRKKMRAFICVCVFVLTVALVNSQGASMFGQGMGSQSGSGGAESNLAQYMGRGGAGNSGMSLFGGGGSGGGGGMGGGLGQMALFGGVWVTKASPHNGMIPNCKLQGAPSPAGSPLDKGDIMCTLAKKT</sequence>
<gene>
    <name evidence="2" type="ORF">MAR_005096</name>
</gene>
<dbReference type="Proteomes" id="UP001164746">
    <property type="component" value="Chromosome 9"/>
</dbReference>
<keyword evidence="3" id="KW-1185">Reference proteome</keyword>
<reference evidence="2" key="1">
    <citation type="submission" date="2022-11" db="EMBL/GenBank/DDBJ databases">
        <title>Centuries of genome instability and evolution in soft-shell clam transmissible cancer (bioRxiv).</title>
        <authorList>
            <person name="Hart S.F.M."/>
            <person name="Yonemitsu M.A."/>
            <person name="Giersch R.M."/>
            <person name="Beal B.F."/>
            <person name="Arriagada G."/>
            <person name="Davis B.W."/>
            <person name="Ostrander E.A."/>
            <person name="Goff S.P."/>
            <person name="Metzger M.J."/>
        </authorList>
    </citation>
    <scope>NUCLEOTIDE SEQUENCE</scope>
    <source>
        <strain evidence="2">MELC-2E11</strain>
        <tissue evidence="2">Siphon/mantle</tissue>
    </source>
</reference>
<keyword evidence="1" id="KW-0472">Membrane</keyword>
<dbReference type="EMBL" id="CP111020">
    <property type="protein sequence ID" value="WAR14991.1"/>
    <property type="molecule type" value="Genomic_DNA"/>
</dbReference>
<name>A0ABY7F2B0_MYAAR</name>
<feature type="transmembrane region" description="Helical" evidence="1">
    <location>
        <begin position="44"/>
        <end position="62"/>
    </location>
</feature>
<keyword evidence="1" id="KW-1133">Transmembrane helix</keyword>
<evidence type="ECO:0000313" key="2">
    <source>
        <dbReference type="EMBL" id="WAR14991.1"/>
    </source>
</evidence>
<organism evidence="2 3">
    <name type="scientific">Mya arenaria</name>
    <name type="common">Soft-shell clam</name>
    <dbReference type="NCBI Taxonomy" id="6604"/>
    <lineage>
        <taxon>Eukaryota</taxon>
        <taxon>Metazoa</taxon>
        <taxon>Spiralia</taxon>
        <taxon>Lophotrochozoa</taxon>
        <taxon>Mollusca</taxon>
        <taxon>Bivalvia</taxon>
        <taxon>Autobranchia</taxon>
        <taxon>Heteroconchia</taxon>
        <taxon>Euheterodonta</taxon>
        <taxon>Imparidentia</taxon>
        <taxon>Neoheterodontei</taxon>
        <taxon>Myida</taxon>
        <taxon>Myoidea</taxon>
        <taxon>Myidae</taxon>
        <taxon>Mya</taxon>
    </lineage>
</organism>
<evidence type="ECO:0000313" key="3">
    <source>
        <dbReference type="Proteomes" id="UP001164746"/>
    </source>
</evidence>
<keyword evidence="1" id="KW-0812">Transmembrane</keyword>
<proteinExistence type="predicted"/>
<accession>A0ABY7F2B0</accession>